<keyword evidence="3" id="KW-1185">Reference proteome</keyword>
<comment type="caution">
    <text evidence="2">The sequence shown here is derived from an EMBL/GenBank/DDBJ whole genome shotgun (WGS) entry which is preliminary data.</text>
</comment>
<feature type="chain" id="PRO_5032296485" description="Lipoprotein" evidence="1">
    <location>
        <begin position="26"/>
        <end position="151"/>
    </location>
</feature>
<dbReference type="EMBL" id="JACIEP010000014">
    <property type="protein sequence ID" value="MBB4037513.1"/>
    <property type="molecule type" value="Genomic_DNA"/>
</dbReference>
<name>A0A840CZT4_9BACT</name>
<evidence type="ECO:0000256" key="1">
    <source>
        <dbReference type="SAM" id="SignalP"/>
    </source>
</evidence>
<evidence type="ECO:0008006" key="4">
    <source>
        <dbReference type="Google" id="ProtNLM"/>
    </source>
</evidence>
<accession>A0A840CZT4</accession>
<reference evidence="2 3" key="1">
    <citation type="submission" date="2020-08" db="EMBL/GenBank/DDBJ databases">
        <title>Genomic Encyclopedia of Type Strains, Phase IV (KMG-IV): sequencing the most valuable type-strain genomes for metagenomic binning, comparative biology and taxonomic classification.</title>
        <authorList>
            <person name="Goeker M."/>
        </authorList>
    </citation>
    <scope>NUCLEOTIDE SEQUENCE [LARGE SCALE GENOMIC DNA]</scope>
    <source>
        <strain evidence="2 3">DSM 104969</strain>
    </source>
</reference>
<organism evidence="2 3">
    <name type="scientific">Dysgonomonas hofstadii</name>
    <dbReference type="NCBI Taxonomy" id="637886"/>
    <lineage>
        <taxon>Bacteria</taxon>
        <taxon>Pseudomonadati</taxon>
        <taxon>Bacteroidota</taxon>
        <taxon>Bacteroidia</taxon>
        <taxon>Bacteroidales</taxon>
        <taxon>Dysgonomonadaceae</taxon>
        <taxon>Dysgonomonas</taxon>
    </lineage>
</organism>
<protein>
    <recommendedName>
        <fullName evidence="4">Lipoprotein</fullName>
    </recommendedName>
</protein>
<evidence type="ECO:0000313" key="3">
    <source>
        <dbReference type="Proteomes" id="UP000555103"/>
    </source>
</evidence>
<feature type="signal peptide" evidence="1">
    <location>
        <begin position="1"/>
        <end position="25"/>
    </location>
</feature>
<evidence type="ECO:0000313" key="2">
    <source>
        <dbReference type="EMBL" id="MBB4037513.1"/>
    </source>
</evidence>
<dbReference type="RefSeq" id="WP_183308354.1">
    <property type="nucleotide sequence ID" value="NZ_JACIEP010000014.1"/>
</dbReference>
<dbReference type="AlphaFoldDB" id="A0A840CZT4"/>
<keyword evidence="1" id="KW-0732">Signal</keyword>
<sequence length="151" mass="17448">MKHQLLKLSASLLLSISLLSYTSCSDDKDENNDCGKDIYDPMENNPAKEVDWLVDMIENRSVTSGYIVLYKMDGENYYRSNFLYPYDKPSTEKAQSDILKLSVEQPPQYIYNSEGALCGSSYYDEKYKEFLDEFSRKATAIATVWKYESCK</sequence>
<proteinExistence type="predicted"/>
<gene>
    <name evidence="2" type="ORF">GGR21_003430</name>
</gene>
<dbReference type="Proteomes" id="UP000555103">
    <property type="component" value="Unassembled WGS sequence"/>
</dbReference>